<sequence>MYDLVIFYKMPIKVATHFPVFCDEIKTQFNVPIRVLRGDNAQEYLSAAFKSFMLQHDIIHQTSCVNTPPQNGVVERKNRHLFETASALLFQMNVPKQFWADVVPTACFLRNRMSSSVLNGKALYHSIFQNKELFPMPPKIFGSTCFARDVNPHLTKLDPKLLKCIFVDYS</sequence>
<evidence type="ECO:0000259" key="1">
    <source>
        <dbReference type="PROSITE" id="PS50994"/>
    </source>
</evidence>
<dbReference type="EMBL" id="CAMAPF010000981">
    <property type="protein sequence ID" value="CAH9134443.1"/>
    <property type="molecule type" value="Genomic_DNA"/>
</dbReference>
<dbReference type="InterPro" id="IPR001584">
    <property type="entry name" value="Integrase_cat-core"/>
</dbReference>
<protein>
    <recommendedName>
        <fullName evidence="1">Integrase catalytic domain-containing protein</fullName>
    </recommendedName>
</protein>
<evidence type="ECO:0000313" key="2">
    <source>
        <dbReference type="EMBL" id="CAH9134443.1"/>
    </source>
</evidence>
<name>A0AAV0FGF3_9ASTE</name>
<dbReference type="InterPro" id="IPR039537">
    <property type="entry name" value="Retrotran_Ty1/copia-like"/>
</dbReference>
<comment type="caution">
    <text evidence="2">The sequence shown here is derived from an EMBL/GenBank/DDBJ whole genome shotgun (WGS) entry which is preliminary data.</text>
</comment>
<dbReference type="PROSITE" id="PS50994">
    <property type="entry name" value="INTEGRASE"/>
    <property type="match status" value="1"/>
</dbReference>
<dbReference type="PANTHER" id="PTHR42648:SF31">
    <property type="entry name" value="RNA-DIRECTED DNA POLYMERASE"/>
    <property type="match status" value="1"/>
</dbReference>
<dbReference type="GO" id="GO:0003676">
    <property type="term" value="F:nucleic acid binding"/>
    <property type="evidence" value="ECO:0007669"/>
    <property type="project" value="InterPro"/>
</dbReference>
<dbReference type="InterPro" id="IPR012337">
    <property type="entry name" value="RNaseH-like_sf"/>
</dbReference>
<dbReference type="InterPro" id="IPR036397">
    <property type="entry name" value="RNaseH_sf"/>
</dbReference>
<dbReference type="AlphaFoldDB" id="A0AAV0FGF3"/>
<accession>A0AAV0FGF3</accession>
<organism evidence="2 3">
    <name type="scientific">Cuscuta epithymum</name>
    <dbReference type="NCBI Taxonomy" id="186058"/>
    <lineage>
        <taxon>Eukaryota</taxon>
        <taxon>Viridiplantae</taxon>
        <taxon>Streptophyta</taxon>
        <taxon>Embryophyta</taxon>
        <taxon>Tracheophyta</taxon>
        <taxon>Spermatophyta</taxon>
        <taxon>Magnoliopsida</taxon>
        <taxon>eudicotyledons</taxon>
        <taxon>Gunneridae</taxon>
        <taxon>Pentapetalae</taxon>
        <taxon>asterids</taxon>
        <taxon>lamiids</taxon>
        <taxon>Solanales</taxon>
        <taxon>Convolvulaceae</taxon>
        <taxon>Cuscuteae</taxon>
        <taxon>Cuscuta</taxon>
        <taxon>Cuscuta subgen. Cuscuta</taxon>
    </lineage>
</organism>
<dbReference type="GO" id="GO:0015074">
    <property type="term" value="P:DNA integration"/>
    <property type="evidence" value="ECO:0007669"/>
    <property type="project" value="InterPro"/>
</dbReference>
<dbReference type="Proteomes" id="UP001152523">
    <property type="component" value="Unassembled WGS sequence"/>
</dbReference>
<dbReference type="SUPFAM" id="SSF53098">
    <property type="entry name" value="Ribonuclease H-like"/>
    <property type="match status" value="1"/>
</dbReference>
<keyword evidence="3" id="KW-1185">Reference proteome</keyword>
<evidence type="ECO:0000313" key="3">
    <source>
        <dbReference type="Proteomes" id="UP001152523"/>
    </source>
</evidence>
<dbReference type="PANTHER" id="PTHR42648">
    <property type="entry name" value="TRANSPOSASE, PUTATIVE-RELATED"/>
    <property type="match status" value="1"/>
</dbReference>
<dbReference type="Gene3D" id="3.30.420.10">
    <property type="entry name" value="Ribonuclease H-like superfamily/Ribonuclease H"/>
    <property type="match status" value="1"/>
</dbReference>
<gene>
    <name evidence="2" type="ORF">CEPIT_LOCUS33727</name>
</gene>
<feature type="domain" description="Integrase catalytic" evidence="1">
    <location>
        <begin position="1"/>
        <end position="131"/>
    </location>
</feature>
<reference evidence="2" key="1">
    <citation type="submission" date="2022-07" db="EMBL/GenBank/DDBJ databases">
        <authorList>
            <person name="Macas J."/>
            <person name="Novak P."/>
            <person name="Neumann P."/>
        </authorList>
    </citation>
    <scope>NUCLEOTIDE SEQUENCE</scope>
</reference>
<proteinExistence type="predicted"/>